<evidence type="ECO:0000256" key="3">
    <source>
        <dbReference type="ARBA" id="ARBA00022737"/>
    </source>
</evidence>
<dbReference type="GO" id="GO:0006397">
    <property type="term" value="P:mRNA processing"/>
    <property type="evidence" value="ECO:0007669"/>
    <property type="project" value="UniProtKB-KW"/>
</dbReference>
<dbReference type="InterPro" id="IPR036322">
    <property type="entry name" value="WD40_repeat_dom_sf"/>
</dbReference>
<reference evidence="7 8" key="1">
    <citation type="journal article" date="2023" name="Commun. Biol.">
        <title>Reorganization of the ancestral sex-determining regions during the evolution of trioecy in Pleodorina starrii.</title>
        <authorList>
            <person name="Takahashi K."/>
            <person name="Suzuki S."/>
            <person name="Kawai-Toyooka H."/>
            <person name="Yamamoto K."/>
            <person name="Hamaji T."/>
            <person name="Ootsuki R."/>
            <person name="Yamaguchi H."/>
            <person name="Kawachi M."/>
            <person name="Higashiyama T."/>
            <person name="Nozaki H."/>
        </authorList>
    </citation>
    <scope>NUCLEOTIDE SEQUENCE [LARGE SCALE GENOMIC DNA]</scope>
    <source>
        <strain evidence="7 8">NIES-4479</strain>
    </source>
</reference>
<keyword evidence="4" id="KW-0378">Hydrolase</keyword>
<dbReference type="AlphaFoldDB" id="A0A9W6BSP4"/>
<dbReference type="OrthoDB" id="1068471at2759"/>
<dbReference type="Pfam" id="PF00400">
    <property type="entry name" value="WD40"/>
    <property type="match status" value="7"/>
</dbReference>
<name>A0A9W6BSP4_9CHLO</name>
<dbReference type="InterPro" id="IPR019775">
    <property type="entry name" value="WD40_repeat_CS"/>
</dbReference>
<dbReference type="GO" id="GO:0003723">
    <property type="term" value="F:RNA binding"/>
    <property type="evidence" value="ECO:0007669"/>
    <property type="project" value="TreeGrafter"/>
</dbReference>
<evidence type="ECO:0000256" key="1">
    <source>
        <dbReference type="ARBA" id="ARBA00022574"/>
    </source>
</evidence>
<dbReference type="PROSITE" id="PS50294">
    <property type="entry name" value="WD_REPEATS_REGION"/>
    <property type="match status" value="4"/>
</dbReference>
<evidence type="ECO:0000256" key="2">
    <source>
        <dbReference type="ARBA" id="ARBA00022664"/>
    </source>
</evidence>
<gene>
    <name evidence="7" type="primary">PLEST002766</name>
    <name evidence="7" type="ORF">PLESTB_001235500</name>
</gene>
<keyword evidence="5" id="KW-0508">mRNA splicing</keyword>
<dbReference type="InterPro" id="IPR020472">
    <property type="entry name" value="WD40_PAC1"/>
</dbReference>
<dbReference type="InterPro" id="IPR001680">
    <property type="entry name" value="WD40_rpt"/>
</dbReference>
<evidence type="ECO:0000313" key="8">
    <source>
        <dbReference type="Proteomes" id="UP001165080"/>
    </source>
</evidence>
<protein>
    <submittedName>
        <fullName evidence="7">Uncharacterized protein</fullName>
    </submittedName>
</protein>
<keyword evidence="2" id="KW-0507">mRNA processing</keyword>
<feature type="repeat" description="WD" evidence="6">
    <location>
        <begin position="288"/>
        <end position="317"/>
    </location>
</feature>
<feature type="repeat" description="WD" evidence="6">
    <location>
        <begin position="159"/>
        <end position="181"/>
    </location>
</feature>
<feature type="repeat" description="WD" evidence="6">
    <location>
        <begin position="226"/>
        <end position="260"/>
    </location>
</feature>
<evidence type="ECO:0000313" key="7">
    <source>
        <dbReference type="EMBL" id="GLC57512.1"/>
    </source>
</evidence>
<keyword evidence="8" id="KW-1185">Reference proteome</keyword>
<dbReference type="EMBL" id="BRXU01000019">
    <property type="protein sequence ID" value="GLC57512.1"/>
    <property type="molecule type" value="Genomic_DNA"/>
</dbReference>
<organism evidence="7 8">
    <name type="scientific">Pleodorina starrii</name>
    <dbReference type="NCBI Taxonomy" id="330485"/>
    <lineage>
        <taxon>Eukaryota</taxon>
        <taxon>Viridiplantae</taxon>
        <taxon>Chlorophyta</taxon>
        <taxon>core chlorophytes</taxon>
        <taxon>Chlorophyceae</taxon>
        <taxon>CS clade</taxon>
        <taxon>Chlamydomonadales</taxon>
        <taxon>Volvocaceae</taxon>
        <taxon>Pleodorina</taxon>
    </lineage>
</organism>
<dbReference type="InterPro" id="IPR001261">
    <property type="entry name" value="ArgE/DapE_CS"/>
</dbReference>
<dbReference type="GO" id="GO:0071013">
    <property type="term" value="C:catalytic step 2 spliceosome"/>
    <property type="evidence" value="ECO:0007669"/>
    <property type="project" value="TreeGrafter"/>
</dbReference>
<feature type="repeat" description="WD" evidence="6">
    <location>
        <begin position="54"/>
        <end position="95"/>
    </location>
</feature>
<dbReference type="PROSITE" id="PS00758">
    <property type="entry name" value="ARGE_DAPE_CPG2_1"/>
    <property type="match status" value="1"/>
</dbReference>
<dbReference type="PANTHER" id="PTHR44006">
    <property type="entry name" value="U5 SMALL NUCLEAR RIBONUCLEOPROTEIN 40 KDA PROTEIN"/>
    <property type="match status" value="1"/>
</dbReference>
<proteinExistence type="predicted"/>
<dbReference type="PROSITE" id="PS50082">
    <property type="entry name" value="WD_REPEATS_2"/>
    <property type="match status" value="7"/>
</dbReference>
<dbReference type="Proteomes" id="UP001165080">
    <property type="component" value="Unassembled WGS sequence"/>
</dbReference>
<dbReference type="SMART" id="SM00320">
    <property type="entry name" value="WD40"/>
    <property type="match status" value="7"/>
</dbReference>
<feature type="repeat" description="WD" evidence="6">
    <location>
        <begin position="188"/>
        <end position="222"/>
    </location>
</feature>
<dbReference type="GO" id="GO:0008380">
    <property type="term" value="P:RNA splicing"/>
    <property type="evidence" value="ECO:0007669"/>
    <property type="project" value="UniProtKB-KW"/>
</dbReference>
<feature type="repeat" description="WD" evidence="6">
    <location>
        <begin position="318"/>
        <end position="353"/>
    </location>
</feature>
<dbReference type="CDD" id="cd00200">
    <property type="entry name" value="WD40"/>
    <property type="match status" value="1"/>
</dbReference>
<dbReference type="PROSITE" id="PS00678">
    <property type="entry name" value="WD_REPEATS_1"/>
    <property type="match status" value="1"/>
</dbReference>
<evidence type="ECO:0000256" key="4">
    <source>
        <dbReference type="ARBA" id="ARBA00022801"/>
    </source>
</evidence>
<dbReference type="InterPro" id="IPR052234">
    <property type="entry name" value="U5_snRNP_Component"/>
</dbReference>
<evidence type="ECO:0000256" key="5">
    <source>
        <dbReference type="ARBA" id="ARBA00023187"/>
    </source>
</evidence>
<accession>A0A9W6BSP4</accession>
<dbReference type="Gene3D" id="2.130.10.10">
    <property type="entry name" value="YVTN repeat-like/Quinoprotein amine dehydrogenase"/>
    <property type="match status" value="1"/>
</dbReference>
<feature type="repeat" description="WD" evidence="6">
    <location>
        <begin position="97"/>
        <end position="138"/>
    </location>
</feature>
<keyword evidence="3" id="KW-0677">Repeat</keyword>
<dbReference type="PRINTS" id="PR00320">
    <property type="entry name" value="GPROTEINBRPT"/>
</dbReference>
<sequence length="353" mass="38716">MADKRALGQDDAEDLDGAIVPLKKARTEENSLIAKAPKEGHNRTSNLSAPTVQLFGHASEVFSMRFSPDGQCLASASADKDVFCWRVYDENENYMVLKGHRNAVLEVHWFTDGEALLSCSADKTTRCWDAESGLQIKKLGEHTGIVNSCCPLRRGAKIFVTGGDDGNAKVWDMRVKKSAHTMRNGFPVCAVAFGDAGDQVYSGSVDNMIKAWDLRKGSGSTASLLLKGHSDTVTGLRLSPDGTHLLSNSMDNTLREWDVRPYAPQNRCTKVFTGHVHNFEKNLLRCDYSPDGGRVACGSADRMVYIWDTSTRKVLYQLPGHTGSVNEVVFHPKEPIIGSASSDKTMFLGELVQ</sequence>
<comment type="caution">
    <text evidence="7">The sequence shown here is derived from an EMBL/GenBank/DDBJ whole genome shotgun (WGS) entry which is preliminary data.</text>
</comment>
<evidence type="ECO:0000256" key="6">
    <source>
        <dbReference type="PROSITE-ProRule" id="PRU00221"/>
    </source>
</evidence>
<dbReference type="SUPFAM" id="SSF50978">
    <property type="entry name" value="WD40 repeat-like"/>
    <property type="match status" value="1"/>
</dbReference>
<dbReference type="InterPro" id="IPR015943">
    <property type="entry name" value="WD40/YVTN_repeat-like_dom_sf"/>
</dbReference>
<dbReference type="PANTHER" id="PTHR44006:SF1">
    <property type="entry name" value="U5 SMALL NUCLEAR RIBONUCLEOPROTEIN 40 KDA PROTEIN"/>
    <property type="match status" value="1"/>
</dbReference>
<keyword evidence="1 6" id="KW-0853">WD repeat</keyword>